<name>A0AAW0AKF4_9AGAR</name>
<reference evidence="1 2" key="1">
    <citation type="journal article" date="2024" name="J Genomics">
        <title>Draft genome sequencing and assembly of Favolaschia claudopus CIRM-BRFM 2984 isolated from oak limbs.</title>
        <authorList>
            <person name="Navarro D."/>
            <person name="Drula E."/>
            <person name="Chaduli D."/>
            <person name="Cazenave R."/>
            <person name="Ahrendt S."/>
            <person name="Wang J."/>
            <person name="Lipzen A."/>
            <person name="Daum C."/>
            <person name="Barry K."/>
            <person name="Grigoriev I.V."/>
            <person name="Favel A."/>
            <person name="Rosso M.N."/>
            <person name="Martin F."/>
        </authorList>
    </citation>
    <scope>NUCLEOTIDE SEQUENCE [LARGE SCALE GENOMIC DNA]</scope>
    <source>
        <strain evidence="1 2">CIRM-BRFM 2984</strain>
    </source>
</reference>
<protein>
    <submittedName>
        <fullName evidence="1">Uncharacterized protein</fullName>
    </submittedName>
</protein>
<evidence type="ECO:0000313" key="1">
    <source>
        <dbReference type="EMBL" id="KAK7013053.1"/>
    </source>
</evidence>
<keyword evidence="2" id="KW-1185">Reference proteome</keyword>
<evidence type="ECO:0000313" key="2">
    <source>
        <dbReference type="Proteomes" id="UP001362999"/>
    </source>
</evidence>
<sequence>MPRGSTTACGGRLAFAAALRFNPNRFIILIAGIREDVGMLGLRAWSGVSAQARTGGLLPPPLPTRPSYHTVGCPPLSALAPDSANGGTLLSVTVTTAARQAIPSSYDNDVETRGERYAGTASLYIRPRIYTTGAEHTLDCLCRRRRRCGFPILRTAVYFSKRYTDLELGVLDVFVGSPSRTSLALSSPSISPGARAAVVRYAPRLRSSLQYIYIVDYGPSPDYLGRAAERLAVYMYVPTLDYDEDCDIGEPAMTTGWWITDFDNTSPPPLRFTRMA</sequence>
<accession>A0AAW0AKF4</accession>
<dbReference type="EMBL" id="JAWWNJ010000061">
    <property type="protein sequence ID" value="KAK7013053.1"/>
    <property type="molecule type" value="Genomic_DNA"/>
</dbReference>
<proteinExistence type="predicted"/>
<comment type="caution">
    <text evidence="1">The sequence shown here is derived from an EMBL/GenBank/DDBJ whole genome shotgun (WGS) entry which is preliminary data.</text>
</comment>
<dbReference type="AlphaFoldDB" id="A0AAW0AKF4"/>
<gene>
    <name evidence="1" type="ORF">R3P38DRAFT_3207679</name>
</gene>
<dbReference type="Proteomes" id="UP001362999">
    <property type="component" value="Unassembled WGS sequence"/>
</dbReference>
<organism evidence="1 2">
    <name type="scientific">Favolaschia claudopus</name>
    <dbReference type="NCBI Taxonomy" id="2862362"/>
    <lineage>
        <taxon>Eukaryota</taxon>
        <taxon>Fungi</taxon>
        <taxon>Dikarya</taxon>
        <taxon>Basidiomycota</taxon>
        <taxon>Agaricomycotina</taxon>
        <taxon>Agaricomycetes</taxon>
        <taxon>Agaricomycetidae</taxon>
        <taxon>Agaricales</taxon>
        <taxon>Marasmiineae</taxon>
        <taxon>Mycenaceae</taxon>
        <taxon>Favolaschia</taxon>
    </lineage>
</organism>